<dbReference type="Pfam" id="PF00249">
    <property type="entry name" value="Myb_DNA-binding"/>
    <property type="match status" value="2"/>
</dbReference>
<accession>A0AAD8IR14</accession>
<name>A0AAD8IR14_9APIA</name>
<keyword evidence="3" id="KW-0805">Transcription regulation</keyword>
<evidence type="ECO:0000259" key="7">
    <source>
        <dbReference type="PROSITE" id="PS50090"/>
    </source>
</evidence>
<evidence type="ECO:0000313" key="10">
    <source>
        <dbReference type="Proteomes" id="UP001237642"/>
    </source>
</evidence>
<keyword evidence="6" id="KW-0539">Nucleus</keyword>
<dbReference type="PROSITE" id="PS51294">
    <property type="entry name" value="HTH_MYB"/>
    <property type="match status" value="2"/>
</dbReference>
<dbReference type="Proteomes" id="UP001237642">
    <property type="component" value="Unassembled WGS sequence"/>
</dbReference>
<dbReference type="AlphaFoldDB" id="A0AAD8IR14"/>
<dbReference type="PANTHER" id="PTHR45675:SF8">
    <property type="entry name" value="TRANSCRIPTION FACTOR MYB27"/>
    <property type="match status" value="1"/>
</dbReference>
<evidence type="ECO:0000256" key="3">
    <source>
        <dbReference type="ARBA" id="ARBA00023015"/>
    </source>
</evidence>
<dbReference type="SMART" id="SM00717">
    <property type="entry name" value="SANT"/>
    <property type="match status" value="2"/>
</dbReference>
<keyword evidence="2" id="KW-0677">Repeat</keyword>
<feature type="domain" description="HTH myb-type" evidence="8">
    <location>
        <begin position="3"/>
        <end position="55"/>
    </location>
</feature>
<reference evidence="9" key="1">
    <citation type="submission" date="2023-02" db="EMBL/GenBank/DDBJ databases">
        <title>Genome of toxic invasive species Heracleum sosnowskyi carries increased number of genes despite the absence of recent whole-genome duplications.</title>
        <authorList>
            <person name="Schelkunov M."/>
            <person name="Shtratnikova V."/>
            <person name="Makarenko M."/>
            <person name="Klepikova A."/>
            <person name="Omelchenko D."/>
            <person name="Novikova G."/>
            <person name="Obukhova E."/>
            <person name="Bogdanov V."/>
            <person name="Penin A."/>
            <person name="Logacheva M."/>
        </authorList>
    </citation>
    <scope>NUCLEOTIDE SEQUENCE</scope>
    <source>
        <strain evidence="9">Hsosn_3</strain>
        <tissue evidence="9">Leaf</tissue>
    </source>
</reference>
<reference evidence="9" key="2">
    <citation type="submission" date="2023-05" db="EMBL/GenBank/DDBJ databases">
        <authorList>
            <person name="Schelkunov M.I."/>
        </authorList>
    </citation>
    <scope>NUCLEOTIDE SEQUENCE</scope>
    <source>
        <strain evidence="9">Hsosn_3</strain>
        <tissue evidence="9">Leaf</tissue>
    </source>
</reference>
<evidence type="ECO:0000256" key="2">
    <source>
        <dbReference type="ARBA" id="ARBA00022737"/>
    </source>
</evidence>
<evidence type="ECO:0000259" key="8">
    <source>
        <dbReference type="PROSITE" id="PS51294"/>
    </source>
</evidence>
<proteinExistence type="predicted"/>
<evidence type="ECO:0000313" key="9">
    <source>
        <dbReference type="EMBL" id="KAK1389549.1"/>
    </source>
</evidence>
<dbReference type="InterPro" id="IPR044676">
    <property type="entry name" value="EOBI/EOBII-like_plant"/>
</dbReference>
<dbReference type="GO" id="GO:0005634">
    <property type="term" value="C:nucleus"/>
    <property type="evidence" value="ECO:0007669"/>
    <property type="project" value="UniProtKB-SubCell"/>
</dbReference>
<dbReference type="PANTHER" id="PTHR45675">
    <property type="entry name" value="MYB TRANSCRIPTION FACTOR-RELATED-RELATED"/>
    <property type="match status" value="1"/>
</dbReference>
<dbReference type="Gene3D" id="1.10.10.60">
    <property type="entry name" value="Homeodomain-like"/>
    <property type="match status" value="2"/>
</dbReference>
<feature type="domain" description="Myb-like" evidence="7">
    <location>
        <begin position="56"/>
        <end position="106"/>
    </location>
</feature>
<dbReference type="InterPro" id="IPR001005">
    <property type="entry name" value="SANT/Myb"/>
</dbReference>
<gene>
    <name evidence="9" type="ORF">POM88_017727</name>
</gene>
<dbReference type="InterPro" id="IPR009057">
    <property type="entry name" value="Homeodomain-like_sf"/>
</dbReference>
<keyword evidence="10" id="KW-1185">Reference proteome</keyword>
<keyword evidence="4" id="KW-0238">DNA-binding</keyword>
<protein>
    <submittedName>
        <fullName evidence="9">Transcription factor MYB48</fullName>
    </submittedName>
</protein>
<organism evidence="9 10">
    <name type="scientific">Heracleum sosnowskyi</name>
    <dbReference type="NCBI Taxonomy" id="360622"/>
    <lineage>
        <taxon>Eukaryota</taxon>
        <taxon>Viridiplantae</taxon>
        <taxon>Streptophyta</taxon>
        <taxon>Embryophyta</taxon>
        <taxon>Tracheophyta</taxon>
        <taxon>Spermatophyta</taxon>
        <taxon>Magnoliopsida</taxon>
        <taxon>eudicotyledons</taxon>
        <taxon>Gunneridae</taxon>
        <taxon>Pentapetalae</taxon>
        <taxon>asterids</taxon>
        <taxon>campanulids</taxon>
        <taxon>Apiales</taxon>
        <taxon>Apiaceae</taxon>
        <taxon>Apioideae</taxon>
        <taxon>apioid superclade</taxon>
        <taxon>Tordylieae</taxon>
        <taxon>Tordyliinae</taxon>
        <taxon>Heracleum</taxon>
    </lineage>
</organism>
<feature type="domain" description="Myb-like" evidence="7">
    <location>
        <begin position="3"/>
        <end position="55"/>
    </location>
</feature>
<dbReference type="GO" id="GO:0003700">
    <property type="term" value="F:DNA-binding transcription factor activity"/>
    <property type="evidence" value="ECO:0007669"/>
    <property type="project" value="InterPro"/>
</dbReference>
<keyword evidence="5" id="KW-0804">Transcription</keyword>
<dbReference type="SUPFAM" id="SSF46689">
    <property type="entry name" value="Homeodomain-like"/>
    <property type="match status" value="1"/>
</dbReference>
<dbReference type="CDD" id="cd00167">
    <property type="entry name" value="SANT"/>
    <property type="match status" value="2"/>
</dbReference>
<evidence type="ECO:0000256" key="6">
    <source>
        <dbReference type="ARBA" id="ARBA00023242"/>
    </source>
</evidence>
<evidence type="ECO:0000256" key="1">
    <source>
        <dbReference type="ARBA" id="ARBA00004123"/>
    </source>
</evidence>
<dbReference type="FunFam" id="1.10.10.60:FF:000011">
    <property type="entry name" value="Myb transcription factor"/>
    <property type="match status" value="1"/>
</dbReference>
<dbReference type="EMBL" id="JAUIZM010000004">
    <property type="protein sequence ID" value="KAK1389549.1"/>
    <property type="molecule type" value="Genomic_DNA"/>
</dbReference>
<feature type="domain" description="HTH myb-type" evidence="8">
    <location>
        <begin position="56"/>
        <end position="110"/>
    </location>
</feature>
<evidence type="ECO:0000256" key="5">
    <source>
        <dbReference type="ARBA" id="ARBA00023163"/>
    </source>
</evidence>
<dbReference type="PROSITE" id="PS50090">
    <property type="entry name" value="MYB_LIKE"/>
    <property type="match status" value="2"/>
</dbReference>
<comment type="caution">
    <text evidence="9">The sequence shown here is derived from an EMBL/GenBank/DDBJ whole genome shotgun (WGS) entry which is preliminary data.</text>
</comment>
<sequence length="219" mass="25595">MQDQKLRKGPWFEEEDERLTAVVGLLGERRWDALANASGLRRSGKSCRLRWMNYLRPNLKHGRIGEEEEKLILQLHQQWGNKWSRIARRLPGRTDNEIKNFWRSHLRREYQVQEQGLLNAEEVKQKLTVPNCEGVAQSIGISDCILEKDEISESSFECSDALQPSDYAIIRSPYENRVSEWISEWSNDKNINGYTTKINGGSETSLWDCSSWIWNMVYS</sequence>
<dbReference type="InterPro" id="IPR017930">
    <property type="entry name" value="Myb_dom"/>
</dbReference>
<dbReference type="GO" id="GO:0043565">
    <property type="term" value="F:sequence-specific DNA binding"/>
    <property type="evidence" value="ECO:0007669"/>
    <property type="project" value="InterPro"/>
</dbReference>
<comment type="subcellular location">
    <subcellularLocation>
        <location evidence="1">Nucleus</location>
    </subcellularLocation>
</comment>
<evidence type="ECO:0000256" key="4">
    <source>
        <dbReference type="ARBA" id="ARBA00023125"/>
    </source>
</evidence>